<sequence>GKCLLSLGKHADAEKAFSATIAGDKNPAHLADAYTGYAEALYNQGKWEQVVKATDEAYRRAPKSPVAHRCSLQGALARFELKDFSGAKTILDRLAKDKDTPSDFAQDVSFLLAECFRQEKDYKNAVKYYDQARKQDGARSLEANYRLGYVYFLNEDYAQSIRELGDFVKKNKGSELVARANLYLGRSYLEKKDLNNAVKALGGLVGDSEIGAEAGLWLGRAHLRNKDFLKAEQSLKPIVDRFGAGDLGDDLRYDYATALMQGDK</sequence>
<organism evidence="3">
    <name type="scientific">marine metagenome</name>
    <dbReference type="NCBI Taxonomy" id="408172"/>
    <lineage>
        <taxon>unclassified sequences</taxon>
        <taxon>metagenomes</taxon>
        <taxon>ecological metagenomes</taxon>
    </lineage>
</organism>
<reference evidence="3" key="1">
    <citation type="submission" date="2018-05" db="EMBL/GenBank/DDBJ databases">
        <authorList>
            <person name="Lanie J.A."/>
            <person name="Ng W.-L."/>
            <person name="Kazmierczak K.M."/>
            <person name="Andrzejewski T.M."/>
            <person name="Davidsen T.M."/>
            <person name="Wayne K.J."/>
            <person name="Tettelin H."/>
            <person name="Glass J.I."/>
            <person name="Rusch D."/>
            <person name="Podicherti R."/>
            <person name="Tsui H.-C.T."/>
            <person name="Winkler M.E."/>
        </authorList>
    </citation>
    <scope>NUCLEOTIDE SEQUENCE</scope>
</reference>
<dbReference type="AlphaFoldDB" id="A0A382YGR0"/>
<dbReference type="Pfam" id="PF13432">
    <property type="entry name" value="TPR_16"/>
    <property type="match status" value="3"/>
</dbReference>
<gene>
    <name evidence="3" type="ORF">METZ01_LOCUS434542</name>
</gene>
<dbReference type="Gene3D" id="1.25.40.10">
    <property type="entry name" value="Tetratricopeptide repeat domain"/>
    <property type="match status" value="2"/>
</dbReference>
<keyword evidence="2" id="KW-0802">TPR repeat</keyword>
<dbReference type="InterPro" id="IPR019734">
    <property type="entry name" value="TPR_rpt"/>
</dbReference>
<dbReference type="SMART" id="SM00028">
    <property type="entry name" value="TPR"/>
    <property type="match status" value="3"/>
</dbReference>
<evidence type="ECO:0000313" key="3">
    <source>
        <dbReference type="EMBL" id="SVD81688.1"/>
    </source>
</evidence>
<dbReference type="EMBL" id="UINC01175194">
    <property type="protein sequence ID" value="SVD81688.1"/>
    <property type="molecule type" value="Genomic_DNA"/>
</dbReference>
<dbReference type="PANTHER" id="PTHR45586:SF1">
    <property type="entry name" value="LIPOPOLYSACCHARIDE ASSEMBLY PROTEIN B"/>
    <property type="match status" value="1"/>
</dbReference>
<proteinExistence type="predicted"/>
<accession>A0A382YGR0</accession>
<feature type="non-terminal residue" evidence="3">
    <location>
        <position position="264"/>
    </location>
</feature>
<evidence type="ECO:0000256" key="2">
    <source>
        <dbReference type="ARBA" id="ARBA00022803"/>
    </source>
</evidence>
<evidence type="ECO:0000256" key="1">
    <source>
        <dbReference type="ARBA" id="ARBA00022737"/>
    </source>
</evidence>
<feature type="non-terminal residue" evidence="3">
    <location>
        <position position="1"/>
    </location>
</feature>
<protein>
    <submittedName>
        <fullName evidence="3">Uncharacterized protein</fullName>
    </submittedName>
</protein>
<dbReference type="InterPro" id="IPR051012">
    <property type="entry name" value="CellSynth/LPSAsmb/PSIAsmb"/>
</dbReference>
<dbReference type="PANTHER" id="PTHR45586">
    <property type="entry name" value="TPR REPEAT-CONTAINING PROTEIN PA4667"/>
    <property type="match status" value="1"/>
</dbReference>
<dbReference type="SUPFAM" id="SSF48452">
    <property type="entry name" value="TPR-like"/>
    <property type="match status" value="2"/>
</dbReference>
<name>A0A382YGR0_9ZZZZ</name>
<dbReference type="InterPro" id="IPR011990">
    <property type="entry name" value="TPR-like_helical_dom_sf"/>
</dbReference>
<keyword evidence="1" id="KW-0677">Repeat</keyword>